<dbReference type="RefSeq" id="XP_007313199.1">
    <property type="nucleotide sequence ID" value="XM_007313137.1"/>
</dbReference>
<dbReference type="InterPro" id="IPR036291">
    <property type="entry name" value="NAD(P)-bd_dom_sf"/>
</dbReference>
<dbReference type="EMBL" id="GL945429">
    <property type="protein sequence ID" value="EGO28957.1"/>
    <property type="molecule type" value="Genomic_DNA"/>
</dbReference>
<sequence>MPSISDSKCILIIGATSGLGRSLALSILALPSKPTVIVSGRRQGRLDELAQAHADEPRLKTLNFDVGVDRVSLKASVNKVISQYPELDAVMFSAGIQHQFDFTKPESIDLDQASDELNTNYNAIFNMITFFLPHLIQLGKSRPTFIYTVTSGLAIVPGPWVPNYCATKAALHSLSLSLNVQLRDSNVHVVEIIPPLVESELHDHQLGANERLSRFWMPLEEFTALTMERLEKGDIQVPIGPMVGGNYKEFEEGKVDQVIQMFKRM</sequence>
<evidence type="ECO:0000256" key="2">
    <source>
        <dbReference type="ARBA" id="ARBA00023002"/>
    </source>
</evidence>
<protein>
    <recommendedName>
        <fullName evidence="4">NAD(P)-binding protein</fullName>
    </recommendedName>
</protein>
<dbReference type="SUPFAM" id="SSF51735">
    <property type="entry name" value="NAD(P)-binding Rossmann-fold domains"/>
    <property type="match status" value="1"/>
</dbReference>
<dbReference type="Proteomes" id="UP000008064">
    <property type="component" value="Unassembled WGS sequence"/>
</dbReference>
<dbReference type="HOGENOM" id="CLU_010194_2_6_1"/>
<organism>
    <name type="scientific">Serpula lacrymans var. lacrymans (strain S7.9)</name>
    <name type="common">Dry rot fungus</name>
    <dbReference type="NCBI Taxonomy" id="578457"/>
    <lineage>
        <taxon>Eukaryota</taxon>
        <taxon>Fungi</taxon>
        <taxon>Dikarya</taxon>
        <taxon>Basidiomycota</taxon>
        <taxon>Agaricomycotina</taxon>
        <taxon>Agaricomycetes</taxon>
        <taxon>Agaricomycetidae</taxon>
        <taxon>Boletales</taxon>
        <taxon>Coniophorineae</taxon>
        <taxon>Serpulaceae</taxon>
        <taxon>Serpula</taxon>
    </lineage>
</organism>
<dbReference type="GeneID" id="18810696"/>
<gene>
    <name evidence="3" type="ORF">SERLADRAFT_377262</name>
</gene>
<comment type="similarity">
    <text evidence="1">Belongs to the short-chain dehydrogenases/reductases (SDR) family.</text>
</comment>
<dbReference type="InterPro" id="IPR002347">
    <property type="entry name" value="SDR_fam"/>
</dbReference>
<keyword evidence="2" id="KW-0560">Oxidoreductase</keyword>
<dbReference type="Gene3D" id="3.40.50.720">
    <property type="entry name" value="NAD(P)-binding Rossmann-like Domain"/>
    <property type="match status" value="1"/>
</dbReference>
<dbReference type="PANTHER" id="PTHR43669">
    <property type="entry name" value="5-KETO-D-GLUCONATE 5-REDUCTASE"/>
    <property type="match status" value="1"/>
</dbReference>
<name>F8NI60_SERL9</name>
<evidence type="ECO:0000313" key="3">
    <source>
        <dbReference type="EMBL" id="EGO28957.1"/>
    </source>
</evidence>
<dbReference type="PANTHER" id="PTHR43669:SF11">
    <property type="entry name" value="SHORT-CHAIN DEHYDROGENASE_OXIDOREDUCTASE"/>
    <property type="match status" value="1"/>
</dbReference>
<accession>F8NI60</accession>
<evidence type="ECO:0000256" key="1">
    <source>
        <dbReference type="ARBA" id="ARBA00006484"/>
    </source>
</evidence>
<proteinExistence type="inferred from homology"/>
<dbReference type="KEGG" id="sla:SERLADRAFT_377262"/>
<dbReference type="AlphaFoldDB" id="F8NI60"/>
<dbReference type="PRINTS" id="PR00081">
    <property type="entry name" value="GDHRDH"/>
</dbReference>
<dbReference type="OrthoDB" id="37659at2759"/>
<reference evidence="3" key="1">
    <citation type="submission" date="2011-04" db="EMBL/GenBank/DDBJ databases">
        <title>Evolution of plant cell wall degrading machinery underlies the functional diversity of forest fungi.</title>
        <authorList>
            <consortium name="US DOE Joint Genome Institute (JGI-PGF)"/>
            <person name="Eastwood D.C."/>
            <person name="Floudas D."/>
            <person name="Binder M."/>
            <person name="Majcherczyk A."/>
            <person name="Schneider P."/>
            <person name="Aerts A."/>
            <person name="Asiegbu F.O."/>
            <person name="Baker S.E."/>
            <person name="Barry K."/>
            <person name="Bendiksby M."/>
            <person name="Blumentritt M."/>
            <person name="Coutinho P.M."/>
            <person name="Cullen D."/>
            <person name="Cullen D."/>
            <person name="Gathman A."/>
            <person name="Goodell B."/>
            <person name="Henrissat B."/>
            <person name="Ihrmark K."/>
            <person name="Kauserud H."/>
            <person name="Kohler A."/>
            <person name="LaButti K."/>
            <person name="Lapidus A."/>
            <person name="Lavin J.L."/>
            <person name="Lee Y.-H."/>
            <person name="Lindquist E."/>
            <person name="Lilly W."/>
            <person name="Lucas S."/>
            <person name="Morin E."/>
            <person name="Murat C."/>
            <person name="Oguiza J.A."/>
            <person name="Park J."/>
            <person name="Pisabarro A.G."/>
            <person name="Riley R."/>
            <person name="Rosling A."/>
            <person name="Salamov A."/>
            <person name="Schmidt O."/>
            <person name="Schmutz J."/>
            <person name="Skrede I."/>
            <person name="Stenlid J."/>
            <person name="Wiebenga A."/>
            <person name="Xie X."/>
            <person name="Kues U."/>
            <person name="Hibbett D.S."/>
            <person name="Hoffmeister D."/>
            <person name="Hogberg N."/>
            <person name="Martin F."/>
            <person name="Grigoriev I.V."/>
            <person name="Watkinson S.C."/>
        </authorList>
    </citation>
    <scope>NUCLEOTIDE SEQUENCE</scope>
    <source>
        <strain evidence="3">S7.9</strain>
    </source>
</reference>
<evidence type="ECO:0008006" key="4">
    <source>
        <dbReference type="Google" id="ProtNLM"/>
    </source>
</evidence>
<dbReference type="Pfam" id="PF00106">
    <property type="entry name" value="adh_short"/>
    <property type="match status" value="1"/>
</dbReference>
<dbReference type="GO" id="GO:0016491">
    <property type="term" value="F:oxidoreductase activity"/>
    <property type="evidence" value="ECO:0007669"/>
    <property type="project" value="UniProtKB-KW"/>
</dbReference>